<feature type="region of interest" description="Disordered" evidence="1">
    <location>
        <begin position="24"/>
        <end position="119"/>
    </location>
</feature>
<protein>
    <submittedName>
        <fullName evidence="2">Poliovirus receptor-related 2 like</fullName>
    </submittedName>
</protein>
<evidence type="ECO:0000256" key="1">
    <source>
        <dbReference type="SAM" id="MobiDB-lite"/>
    </source>
</evidence>
<reference evidence="2" key="2">
    <citation type="submission" date="2016-06" db="EMBL/GenBank/DDBJ databases">
        <title>The genome of a short-lived fish provides insights into sex chromosome evolution and the genetic control of aging.</title>
        <authorList>
            <person name="Reichwald K."/>
            <person name="Felder M."/>
            <person name="Petzold A."/>
            <person name="Koch P."/>
            <person name="Groth M."/>
            <person name="Platzer M."/>
        </authorList>
    </citation>
    <scope>NUCLEOTIDE SEQUENCE</scope>
    <source>
        <tissue evidence="2">Brain</tissue>
    </source>
</reference>
<dbReference type="AlphaFoldDB" id="A0A1A8VBB7"/>
<gene>
    <name evidence="2" type="primary">PVRL2L</name>
</gene>
<reference evidence="2" key="1">
    <citation type="submission" date="2016-05" db="EMBL/GenBank/DDBJ databases">
        <authorList>
            <person name="Lavstsen T."/>
            <person name="Jespersen J.S."/>
        </authorList>
    </citation>
    <scope>NUCLEOTIDE SEQUENCE</scope>
    <source>
        <tissue evidence="2">Brain</tissue>
    </source>
</reference>
<name>A0A1A8VBB7_NOTFU</name>
<feature type="compositionally biased region" description="Low complexity" evidence="1">
    <location>
        <begin position="54"/>
        <end position="64"/>
    </location>
</feature>
<keyword evidence="2" id="KW-0675">Receptor</keyword>
<organism evidence="2">
    <name type="scientific">Nothobranchius furzeri</name>
    <name type="common">Turquoise killifish</name>
    <dbReference type="NCBI Taxonomy" id="105023"/>
    <lineage>
        <taxon>Eukaryota</taxon>
        <taxon>Metazoa</taxon>
        <taxon>Chordata</taxon>
        <taxon>Craniata</taxon>
        <taxon>Vertebrata</taxon>
        <taxon>Euteleostomi</taxon>
        <taxon>Actinopterygii</taxon>
        <taxon>Neopterygii</taxon>
        <taxon>Teleostei</taxon>
        <taxon>Neoteleostei</taxon>
        <taxon>Acanthomorphata</taxon>
        <taxon>Ovalentaria</taxon>
        <taxon>Atherinomorphae</taxon>
        <taxon>Cyprinodontiformes</taxon>
        <taxon>Nothobranchiidae</taxon>
        <taxon>Nothobranchius</taxon>
    </lineage>
</organism>
<feature type="non-terminal residue" evidence="2">
    <location>
        <position position="1"/>
    </location>
</feature>
<feature type="compositionally biased region" description="Polar residues" evidence="1">
    <location>
        <begin position="78"/>
        <end position="87"/>
    </location>
</feature>
<accession>A0A1A8VBB7</accession>
<evidence type="ECO:0000313" key="2">
    <source>
        <dbReference type="EMBL" id="SBS57700.1"/>
    </source>
</evidence>
<proteinExistence type="predicted"/>
<dbReference type="EMBL" id="HAEJ01017243">
    <property type="protein sequence ID" value="SBS57700.1"/>
    <property type="molecule type" value="Transcribed_RNA"/>
</dbReference>
<sequence length="222" mass="24241">GILGALIIICITVGTIVLIHKRQEDAEGPPKHKPPPPVKAGSSTEMLNKPSEPPTAAETAPLSPGEVYYEPTGREPATNLNEENSGARNGGAPPVLDNSADGHHGNDSSNHGPAVANIPRGESFVSSPIFSEAFEIICRQRKMRRAFKPEVLKNWNLFAPKTVESNVAGRAQKFTRQMEQFTRIWRVLISDPECNICAIQGKACEKIAFLAPFRDPRADRRV</sequence>